<dbReference type="RefSeq" id="WP_092891575.1">
    <property type="nucleotide sequence ID" value="NZ_FOOQ01000002.1"/>
</dbReference>
<feature type="domain" description="N-acetyltransferase" evidence="1">
    <location>
        <begin position="8"/>
        <end position="145"/>
    </location>
</feature>
<dbReference type="InterPro" id="IPR000182">
    <property type="entry name" value="GNAT_dom"/>
</dbReference>
<dbReference type="InterPro" id="IPR016181">
    <property type="entry name" value="Acyl_CoA_acyltransferase"/>
</dbReference>
<dbReference type="AlphaFoldDB" id="A0A1I2RH49"/>
<dbReference type="STRING" id="553467.SAMN04488063_1913"/>
<keyword evidence="2" id="KW-0808">Transferase</keyword>
<dbReference type="Pfam" id="PF13508">
    <property type="entry name" value="Acetyltransf_7"/>
    <property type="match status" value="1"/>
</dbReference>
<proteinExistence type="predicted"/>
<reference evidence="3" key="1">
    <citation type="submission" date="2016-10" db="EMBL/GenBank/DDBJ databases">
        <authorList>
            <person name="Varghese N."/>
            <person name="Submissions S."/>
        </authorList>
    </citation>
    <scope>NUCLEOTIDE SEQUENCE [LARGE SCALE GENOMIC DNA]</scope>
    <source>
        <strain evidence="3">CGMCC 1.7739</strain>
    </source>
</reference>
<accession>A0A1I2RH49</accession>
<organism evidence="2 3">
    <name type="scientific">Halopelagius inordinatus</name>
    <dbReference type="NCBI Taxonomy" id="553467"/>
    <lineage>
        <taxon>Archaea</taxon>
        <taxon>Methanobacteriati</taxon>
        <taxon>Methanobacteriota</taxon>
        <taxon>Stenosarchaea group</taxon>
        <taxon>Halobacteria</taxon>
        <taxon>Halobacteriales</taxon>
        <taxon>Haloferacaceae</taxon>
    </lineage>
</organism>
<gene>
    <name evidence="2" type="ORF">SAMN04488063_1913</name>
</gene>
<dbReference type="EMBL" id="FOOQ01000002">
    <property type="protein sequence ID" value="SFG39750.1"/>
    <property type="molecule type" value="Genomic_DNA"/>
</dbReference>
<dbReference type="Proteomes" id="UP000198876">
    <property type="component" value="Unassembled WGS sequence"/>
</dbReference>
<evidence type="ECO:0000313" key="2">
    <source>
        <dbReference type="EMBL" id="SFG39750.1"/>
    </source>
</evidence>
<evidence type="ECO:0000313" key="3">
    <source>
        <dbReference type="Proteomes" id="UP000198876"/>
    </source>
</evidence>
<dbReference type="GO" id="GO:0016747">
    <property type="term" value="F:acyltransferase activity, transferring groups other than amino-acyl groups"/>
    <property type="evidence" value="ECO:0007669"/>
    <property type="project" value="InterPro"/>
</dbReference>
<dbReference type="SUPFAM" id="SSF55729">
    <property type="entry name" value="Acyl-CoA N-acyltransferases (Nat)"/>
    <property type="match status" value="1"/>
</dbReference>
<dbReference type="Gene3D" id="3.40.630.30">
    <property type="match status" value="1"/>
</dbReference>
<sequence>MSVNVQKRVDGPGSEEYADQAWELKERIRGEEGVLKQRRRFFADAYRRSKTHLLFLEEDLIAFASARRDGYILFLAVAPEARGEGLGKRLVAEVANDHGSVSCHARTTNEEALSFYKHIGFEVEREITSYYEDGGNAYYLRLGEKSGLREKFSDLLRR</sequence>
<dbReference type="PROSITE" id="PS51186">
    <property type="entry name" value="GNAT"/>
    <property type="match status" value="1"/>
</dbReference>
<protein>
    <submittedName>
        <fullName evidence="2">Acetyltransferase (GNAT) family protein</fullName>
    </submittedName>
</protein>
<dbReference type="OrthoDB" id="110201at2157"/>
<keyword evidence="3" id="KW-1185">Reference proteome</keyword>
<dbReference type="CDD" id="cd04301">
    <property type="entry name" value="NAT_SF"/>
    <property type="match status" value="1"/>
</dbReference>
<name>A0A1I2RH49_9EURY</name>
<evidence type="ECO:0000259" key="1">
    <source>
        <dbReference type="PROSITE" id="PS51186"/>
    </source>
</evidence>